<organism evidence="2 3">
    <name type="scientific">Aureibacter tunicatorum</name>
    <dbReference type="NCBI Taxonomy" id="866807"/>
    <lineage>
        <taxon>Bacteria</taxon>
        <taxon>Pseudomonadati</taxon>
        <taxon>Bacteroidota</taxon>
        <taxon>Cytophagia</taxon>
        <taxon>Cytophagales</taxon>
        <taxon>Persicobacteraceae</taxon>
        <taxon>Aureibacter</taxon>
    </lineage>
</organism>
<keyword evidence="1" id="KW-0472">Membrane</keyword>
<dbReference type="AlphaFoldDB" id="A0AAE3XT52"/>
<dbReference type="Proteomes" id="UP001185092">
    <property type="component" value="Unassembled WGS sequence"/>
</dbReference>
<keyword evidence="1" id="KW-0812">Transmembrane</keyword>
<keyword evidence="1" id="KW-1133">Transmembrane helix</keyword>
<keyword evidence="3" id="KW-1185">Reference proteome</keyword>
<feature type="transmembrane region" description="Helical" evidence="1">
    <location>
        <begin position="6"/>
        <end position="27"/>
    </location>
</feature>
<evidence type="ECO:0000313" key="3">
    <source>
        <dbReference type="Proteomes" id="UP001185092"/>
    </source>
</evidence>
<reference evidence="2" key="1">
    <citation type="submission" date="2023-07" db="EMBL/GenBank/DDBJ databases">
        <title>Genomic Encyclopedia of Type Strains, Phase IV (KMG-IV): sequencing the most valuable type-strain genomes for metagenomic binning, comparative biology and taxonomic classification.</title>
        <authorList>
            <person name="Goeker M."/>
        </authorList>
    </citation>
    <scope>NUCLEOTIDE SEQUENCE</scope>
    <source>
        <strain evidence="2">DSM 26174</strain>
    </source>
</reference>
<feature type="transmembrane region" description="Helical" evidence="1">
    <location>
        <begin position="34"/>
        <end position="55"/>
    </location>
</feature>
<evidence type="ECO:0000313" key="2">
    <source>
        <dbReference type="EMBL" id="MDR6241159.1"/>
    </source>
</evidence>
<gene>
    <name evidence="2" type="ORF">HNQ88_004235</name>
</gene>
<name>A0AAE3XT52_9BACT</name>
<accession>A0AAE3XT52</accession>
<comment type="caution">
    <text evidence="2">The sequence shown here is derived from an EMBL/GenBank/DDBJ whole genome shotgun (WGS) entry which is preliminary data.</text>
</comment>
<sequence length="88" mass="9863">MGQLGLMGFMGSIFQSVIIFASLTFPLKIRKRITLLLLTWHIPETLLIAIFGMGIPESEQSFGIILHSTWTVLALLSWYLAKEKPSKA</sequence>
<evidence type="ECO:0000256" key="1">
    <source>
        <dbReference type="SAM" id="Phobius"/>
    </source>
</evidence>
<feature type="transmembrane region" description="Helical" evidence="1">
    <location>
        <begin position="61"/>
        <end position="81"/>
    </location>
</feature>
<dbReference type="EMBL" id="JAVDQD010000006">
    <property type="protein sequence ID" value="MDR6241159.1"/>
    <property type="molecule type" value="Genomic_DNA"/>
</dbReference>
<protein>
    <submittedName>
        <fullName evidence="2">Uncharacterized protein</fullName>
    </submittedName>
</protein>
<proteinExistence type="predicted"/>